<accession>A0A0F9KAW1</accession>
<dbReference type="AlphaFoldDB" id="A0A0F9KAW1"/>
<dbReference type="EMBL" id="LAZR01008383">
    <property type="protein sequence ID" value="KKM79113.1"/>
    <property type="molecule type" value="Genomic_DNA"/>
</dbReference>
<sequence>MAAVAGLRGTGDWGTDERPKNFRELIMFRNPNGSAPLFALTARIASESVNDPEFNWWDEPNDLIRLQINGVLTATATAIVVDSPDPSASSPGIPYGTAQHLKPGDLLMVEKTEVAVMDNELIQVTAVASATAFTADRGVAGSTAAGIADDAYLTKIGSAYAEGTAAASATSRNPIKYNNLCQIFKSTYEVTKTAEKTFARTGDVIANDKKRKVFDHSRDIELAFMFGQKYETTGANGKPLRYMGGLREFIPTDTTTIFGTGVTLSVYMDATSPIF</sequence>
<evidence type="ECO:0000313" key="1">
    <source>
        <dbReference type="EMBL" id="KKM79113.1"/>
    </source>
</evidence>
<protein>
    <submittedName>
        <fullName evidence="1">Uncharacterized protein</fullName>
    </submittedName>
</protein>
<comment type="caution">
    <text evidence="1">The sequence shown here is derived from an EMBL/GenBank/DDBJ whole genome shotgun (WGS) entry which is preliminary data.</text>
</comment>
<feature type="non-terminal residue" evidence="1">
    <location>
        <position position="275"/>
    </location>
</feature>
<dbReference type="InterPro" id="IPR035198">
    <property type="entry name" value="SU10_MCP"/>
</dbReference>
<gene>
    <name evidence="1" type="ORF">LCGC14_1353210</name>
</gene>
<dbReference type="Pfam" id="PF17236">
    <property type="entry name" value="SU10_MCP"/>
    <property type="match status" value="1"/>
</dbReference>
<proteinExistence type="predicted"/>
<name>A0A0F9KAW1_9ZZZZ</name>
<reference evidence="1" key="1">
    <citation type="journal article" date="2015" name="Nature">
        <title>Complex archaea that bridge the gap between prokaryotes and eukaryotes.</title>
        <authorList>
            <person name="Spang A."/>
            <person name="Saw J.H."/>
            <person name="Jorgensen S.L."/>
            <person name="Zaremba-Niedzwiedzka K."/>
            <person name="Martijn J."/>
            <person name="Lind A.E."/>
            <person name="van Eijk R."/>
            <person name="Schleper C."/>
            <person name="Guy L."/>
            <person name="Ettema T.J."/>
        </authorList>
    </citation>
    <scope>NUCLEOTIDE SEQUENCE</scope>
</reference>
<organism evidence="1">
    <name type="scientific">marine sediment metagenome</name>
    <dbReference type="NCBI Taxonomy" id="412755"/>
    <lineage>
        <taxon>unclassified sequences</taxon>
        <taxon>metagenomes</taxon>
        <taxon>ecological metagenomes</taxon>
    </lineage>
</organism>